<feature type="domain" description="Amidase" evidence="8">
    <location>
        <begin position="84"/>
        <end position="547"/>
    </location>
</feature>
<dbReference type="Proteomes" id="UP000799750">
    <property type="component" value="Unassembled WGS sequence"/>
</dbReference>
<organism evidence="9 10">
    <name type="scientific">Lophium mytilinum</name>
    <dbReference type="NCBI Taxonomy" id="390894"/>
    <lineage>
        <taxon>Eukaryota</taxon>
        <taxon>Fungi</taxon>
        <taxon>Dikarya</taxon>
        <taxon>Ascomycota</taxon>
        <taxon>Pezizomycotina</taxon>
        <taxon>Dothideomycetes</taxon>
        <taxon>Pleosporomycetidae</taxon>
        <taxon>Mytilinidiales</taxon>
        <taxon>Mytilinidiaceae</taxon>
        <taxon>Lophium</taxon>
    </lineage>
</organism>
<reference evidence="9" key="1">
    <citation type="journal article" date="2020" name="Stud. Mycol.">
        <title>101 Dothideomycetes genomes: a test case for predicting lifestyles and emergence of pathogens.</title>
        <authorList>
            <person name="Haridas S."/>
            <person name="Albert R."/>
            <person name="Binder M."/>
            <person name="Bloem J."/>
            <person name="Labutti K."/>
            <person name="Salamov A."/>
            <person name="Andreopoulos B."/>
            <person name="Baker S."/>
            <person name="Barry K."/>
            <person name="Bills G."/>
            <person name="Bluhm B."/>
            <person name="Cannon C."/>
            <person name="Castanera R."/>
            <person name="Culley D."/>
            <person name="Daum C."/>
            <person name="Ezra D."/>
            <person name="Gonzalez J."/>
            <person name="Henrissat B."/>
            <person name="Kuo A."/>
            <person name="Liang C."/>
            <person name="Lipzen A."/>
            <person name="Lutzoni F."/>
            <person name="Magnuson J."/>
            <person name="Mondo S."/>
            <person name="Nolan M."/>
            <person name="Ohm R."/>
            <person name="Pangilinan J."/>
            <person name="Park H.-J."/>
            <person name="Ramirez L."/>
            <person name="Alfaro M."/>
            <person name="Sun H."/>
            <person name="Tritt A."/>
            <person name="Yoshinaga Y."/>
            <person name="Zwiers L.-H."/>
            <person name="Turgeon B."/>
            <person name="Goodwin S."/>
            <person name="Spatafora J."/>
            <person name="Crous P."/>
            <person name="Grigoriev I."/>
        </authorList>
    </citation>
    <scope>NUCLEOTIDE SEQUENCE</scope>
    <source>
        <strain evidence="9">CBS 269.34</strain>
    </source>
</reference>
<feature type="region of interest" description="Disordered" evidence="7">
    <location>
        <begin position="1"/>
        <end position="29"/>
    </location>
</feature>
<feature type="binding site" evidence="6">
    <location>
        <begin position="235"/>
        <end position="238"/>
    </location>
    <ligand>
        <name>substrate</name>
    </ligand>
</feature>
<dbReference type="Gene3D" id="3.90.1300.10">
    <property type="entry name" value="Amidase signature (AS) domain"/>
    <property type="match status" value="1"/>
</dbReference>
<dbReference type="PANTHER" id="PTHR46072">
    <property type="entry name" value="AMIDASE-RELATED-RELATED"/>
    <property type="match status" value="1"/>
</dbReference>
<evidence type="ECO:0000256" key="4">
    <source>
        <dbReference type="ARBA" id="ARBA00022801"/>
    </source>
</evidence>
<dbReference type="Pfam" id="PF01425">
    <property type="entry name" value="Amidase"/>
    <property type="match status" value="1"/>
</dbReference>
<evidence type="ECO:0000256" key="5">
    <source>
        <dbReference type="PIRSR" id="PIRSR001221-1"/>
    </source>
</evidence>
<accession>A0A6A6QEL4</accession>
<gene>
    <name evidence="9" type="ORF">BU16DRAFT_575196</name>
</gene>
<evidence type="ECO:0000256" key="3">
    <source>
        <dbReference type="ARBA" id="ARBA00012922"/>
    </source>
</evidence>
<sequence>MPPSPKSRPKRPWQEVAQEAQEYRDASMKDYDTRLPEPLEGNMPKSVMTVPGSLLADESLQITELLPEELVSLLASGQLTSVTVTEAFLRRAALAQKLANCVTELLPERALARARFLDDHYTQYKRPIGPLHGLPISVKEHIGMDGLRVHCGYVSWWYKIGKEDAHVLEILWNAGAVFHARTTEPQSMMHLETDSNLYGVTVNPYNRDVTSGGSSGGEGALIALRGSCLGIGSDVGGSIRNPAANNGIYGFKPTAFRIPTDGWGYAMAGADTIDSVLGPLSTSLSGIKLFMKAVLDAKPWLTEPAIVPIPWDSGRVITDSQPLKIAVMWHDGVVKPHPPVTRALSLVVEKLRSLPNVTVVDWKPHVHDEAWAIISNLYYPDGGEEDAEAIDSSGEPWRPLTNWIIKENPCVKELTRGELNYWLEEREAYRKEYANVWTATATGRNPHSGDLEGMVDIILCPVGPGVAPEHGTAKYWCYTSQWNLLNYPAVVFPVSKVDASVDVKDRAYKPKKGVDKDNWDLYDPAIFDGLPVSLQLVGRRYEDEKVLAILEHIKEKIGLPFAKFP</sequence>
<dbReference type="EMBL" id="MU004197">
    <property type="protein sequence ID" value="KAF2490454.1"/>
    <property type="molecule type" value="Genomic_DNA"/>
</dbReference>
<proteinExistence type="inferred from homology"/>
<dbReference type="SUPFAM" id="SSF75304">
    <property type="entry name" value="Amidase signature (AS) enzymes"/>
    <property type="match status" value="1"/>
</dbReference>
<evidence type="ECO:0000256" key="1">
    <source>
        <dbReference type="ARBA" id="ARBA00001311"/>
    </source>
</evidence>
<evidence type="ECO:0000256" key="7">
    <source>
        <dbReference type="SAM" id="MobiDB-lite"/>
    </source>
</evidence>
<evidence type="ECO:0000259" key="8">
    <source>
        <dbReference type="Pfam" id="PF01425"/>
    </source>
</evidence>
<dbReference type="InterPro" id="IPR023631">
    <property type="entry name" value="Amidase_dom"/>
</dbReference>
<evidence type="ECO:0000313" key="10">
    <source>
        <dbReference type="Proteomes" id="UP000799750"/>
    </source>
</evidence>
<keyword evidence="10" id="KW-1185">Reference proteome</keyword>
<feature type="binding site" evidence="6">
    <location>
        <position position="188"/>
    </location>
    <ligand>
        <name>substrate</name>
    </ligand>
</feature>
<dbReference type="PIRSF" id="PIRSF001221">
    <property type="entry name" value="Amidase_fungi"/>
    <property type="match status" value="1"/>
</dbReference>
<dbReference type="OrthoDB" id="6428749at2759"/>
<dbReference type="AlphaFoldDB" id="A0A6A6QEL4"/>
<evidence type="ECO:0000313" key="9">
    <source>
        <dbReference type="EMBL" id="KAF2490454.1"/>
    </source>
</evidence>
<keyword evidence="4" id="KW-0378">Hydrolase</keyword>
<comment type="similarity">
    <text evidence="2">Belongs to the amidase family.</text>
</comment>
<comment type="catalytic activity">
    <reaction evidence="1">
        <text>a monocarboxylic acid amide + H2O = a monocarboxylate + NH4(+)</text>
        <dbReference type="Rhea" id="RHEA:12020"/>
        <dbReference type="ChEBI" id="CHEBI:15377"/>
        <dbReference type="ChEBI" id="CHEBI:28938"/>
        <dbReference type="ChEBI" id="CHEBI:35757"/>
        <dbReference type="ChEBI" id="CHEBI:83628"/>
        <dbReference type="EC" id="3.5.1.4"/>
    </reaction>
</comment>
<dbReference type="InterPro" id="IPR020556">
    <property type="entry name" value="Amidase_CS"/>
</dbReference>
<feature type="active site" description="Charge relay system" evidence="5">
    <location>
        <position position="139"/>
    </location>
</feature>
<protein>
    <recommendedName>
        <fullName evidence="3">amidase</fullName>
        <ecNumber evidence="3">3.5.1.4</ecNumber>
    </recommendedName>
</protein>
<dbReference type="EC" id="3.5.1.4" evidence="3"/>
<feature type="active site" description="Charge relay system" evidence="5">
    <location>
        <position position="214"/>
    </location>
</feature>
<dbReference type="PROSITE" id="PS00571">
    <property type="entry name" value="AMIDASES"/>
    <property type="match status" value="1"/>
</dbReference>
<dbReference type="InterPro" id="IPR036928">
    <property type="entry name" value="AS_sf"/>
</dbReference>
<dbReference type="GO" id="GO:0004040">
    <property type="term" value="F:amidase activity"/>
    <property type="evidence" value="ECO:0007669"/>
    <property type="project" value="UniProtKB-EC"/>
</dbReference>
<evidence type="ECO:0000256" key="6">
    <source>
        <dbReference type="PIRSR" id="PIRSR001221-2"/>
    </source>
</evidence>
<feature type="binding site" evidence="6">
    <location>
        <position position="214"/>
    </location>
    <ligand>
        <name>substrate</name>
    </ligand>
</feature>
<evidence type="ECO:0000256" key="2">
    <source>
        <dbReference type="ARBA" id="ARBA00009199"/>
    </source>
</evidence>
<dbReference type="PANTHER" id="PTHR46072:SF4">
    <property type="entry name" value="AMIDASE C550.07-RELATED"/>
    <property type="match status" value="1"/>
</dbReference>
<name>A0A6A6QEL4_9PEZI</name>
<feature type="active site" description="Acyl-ester intermediate" evidence="5">
    <location>
        <position position="238"/>
    </location>
</feature>